<dbReference type="Pfam" id="PF00027">
    <property type="entry name" value="cNMP_binding"/>
    <property type="match status" value="1"/>
</dbReference>
<dbReference type="OrthoDB" id="41390at2"/>
<sequence length="380" mass="40642">MPAAPPRDAAGSSVGRAIPVPPVASAVAVVAAAVAAAAAKRIAFMENYSFPPVIDRFPEAIPATMTQGHSMITALGPGPISGHLISRANSAVLLHRMRASRYCQRLLFNTETRCVEHALVGSPVHLSSVVAPDCARFPQPVEDSVNNGITADGWPVESLLGRLSEQARKTLLAAGRRRLCPARQAILRQGEPGDHVVLLVAGFVRVVAIADVGGEALLAIRAGGDLVGEMAALDGKPRSATVWTCTPAEVRTIGRSELDRVTEEFPEVATGISRMLSARLRWANRRRVDFTARPAPTRVGRVLAELALAYGRPAEDGLDLGVSLTQRQLASLAGVSGSTAETELRKLEKIGVVRWGYRSVLVRDVERLRRRAEIAEENPH</sequence>
<dbReference type="PROSITE" id="PS50042">
    <property type="entry name" value="CNMP_BINDING_3"/>
    <property type="match status" value="1"/>
</dbReference>
<organism evidence="6 7">
    <name type="scientific">Solihabitans fulvus</name>
    <dbReference type="NCBI Taxonomy" id="1892852"/>
    <lineage>
        <taxon>Bacteria</taxon>
        <taxon>Bacillati</taxon>
        <taxon>Actinomycetota</taxon>
        <taxon>Actinomycetes</taxon>
        <taxon>Pseudonocardiales</taxon>
        <taxon>Pseudonocardiaceae</taxon>
        <taxon>Solihabitans</taxon>
    </lineage>
</organism>
<gene>
    <name evidence="6" type="ORF">F0L68_39805</name>
</gene>
<evidence type="ECO:0000256" key="1">
    <source>
        <dbReference type="ARBA" id="ARBA00023015"/>
    </source>
</evidence>
<evidence type="ECO:0000259" key="5">
    <source>
        <dbReference type="PROSITE" id="PS51063"/>
    </source>
</evidence>
<proteinExistence type="predicted"/>
<dbReference type="InterPro" id="IPR050397">
    <property type="entry name" value="Env_Response_Regulators"/>
</dbReference>
<dbReference type="GO" id="GO:0005829">
    <property type="term" value="C:cytosol"/>
    <property type="evidence" value="ECO:0007669"/>
    <property type="project" value="TreeGrafter"/>
</dbReference>
<keyword evidence="7" id="KW-1185">Reference proteome</keyword>
<dbReference type="SUPFAM" id="SSF46785">
    <property type="entry name" value="Winged helix' DNA-binding domain"/>
    <property type="match status" value="1"/>
</dbReference>
<keyword evidence="2" id="KW-0238">DNA-binding</keyword>
<dbReference type="EMBL" id="VUOB01000106">
    <property type="protein sequence ID" value="KAA2248424.1"/>
    <property type="molecule type" value="Genomic_DNA"/>
</dbReference>
<dbReference type="InterPro" id="IPR000595">
    <property type="entry name" value="cNMP-bd_dom"/>
</dbReference>
<evidence type="ECO:0000313" key="7">
    <source>
        <dbReference type="Proteomes" id="UP000323454"/>
    </source>
</evidence>
<reference evidence="6 7" key="2">
    <citation type="submission" date="2019-09" db="EMBL/GenBank/DDBJ databases">
        <authorList>
            <person name="Jin C."/>
        </authorList>
    </citation>
    <scope>NUCLEOTIDE SEQUENCE [LARGE SCALE GENOMIC DNA]</scope>
    <source>
        <strain evidence="6 7">AN110305</strain>
    </source>
</reference>
<dbReference type="InterPro" id="IPR036390">
    <property type="entry name" value="WH_DNA-bd_sf"/>
</dbReference>
<dbReference type="Gene3D" id="1.10.10.10">
    <property type="entry name" value="Winged helix-like DNA-binding domain superfamily/Winged helix DNA-binding domain"/>
    <property type="match status" value="1"/>
</dbReference>
<dbReference type="CDD" id="cd00038">
    <property type="entry name" value="CAP_ED"/>
    <property type="match status" value="1"/>
</dbReference>
<dbReference type="InterPro" id="IPR014710">
    <property type="entry name" value="RmlC-like_jellyroll"/>
</dbReference>
<reference evidence="6 7" key="1">
    <citation type="submission" date="2019-09" db="EMBL/GenBank/DDBJ databases">
        <title>Goodfellowia gen. nov., a new genus of the Pseudonocardineae related to Actinoalloteichus, containing Goodfellowia coeruleoviolacea gen. nov., comb. nov. gen. nov., comb. nov.</title>
        <authorList>
            <person name="Labeda D."/>
        </authorList>
    </citation>
    <scope>NUCLEOTIDE SEQUENCE [LARGE SCALE GENOMIC DNA]</scope>
    <source>
        <strain evidence="6 7">AN110305</strain>
    </source>
</reference>
<dbReference type="InterPro" id="IPR018490">
    <property type="entry name" value="cNMP-bd_dom_sf"/>
</dbReference>
<feature type="domain" description="Cyclic nucleotide-binding" evidence="4">
    <location>
        <begin position="159"/>
        <end position="261"/>
    </location>
</feature>
<evidence type="ECO:0000313" key="6">
    <source>
        <dbReference type="EMBL" id="KAA2248424.1"/>
    </source>
</evidence>
<dbReference type="Pfam" id="PF13545">
    <property type="entry name" value="HTH_Crp_2"/>
    <property type="match status" value="1"/>
</dbReference>
<dbReference type="SUPFAM" id="SSF51206">
    <property type="entry name" value="cAMP-binding domain-like"/>
    <property type="match status" value="1"/>
</dbReference>
<accession>A0A5B2WB20</accession>
<evidence type="ECO:0000256" key="2">
    <source>
        <dbReference type="ARBA" id="ARBA00023125"/>
    </source>
</evidence>
<dbReference type="GO" id="GO:0003700">
    <property type="term" value="F:DNA-binding transcription factor activity"/>
    <property type="evidence" value="ECO:0007669"/>
    <property type="project" value="TreeGrafter"/>
</dbReference>
<dbReference type="SMART" id="SM00100">
    <property type="entry name" value="cNMP"/>
    <property type="match status" value="1"/>
</dbReference>
<dbReference type="PANTHER" id="PTHR24567">
    <property type="entry name" value="CRP FAMILY TRANSCRIPTIONAL REGULATORY PROTEIN"/>
    <property type="match status" value="1"/>
</dbReference>
<dbReference type="PROSITE" id="PS51063">
    <property type="entry name" value="HTH_CRP_2"/>
    <property type="match status" value="1"/>
</dbReference>
<comment type="caution">
    <text evidence="6">The sequence shown here is derived from an EMBL/GenBank/DDBJ whole genome shotgun (WGS) entry which is preliminary data.</text>
</comment>
<dbReference type="Gene3D" id="2.60.120.10">
    <property type="entry name" value="Jelly Rolls"/>
    <property type="match status" value="1"/>
</dbReference>
<keyword evidence="1" id="KW-0805">Transcription regulation</keyword>
<feature type="domain" description="HTH crp-type" evidence="5">
    <location>
        <begin position="293"/>
        <end position="366"/>
    </location>
</feature>
<evidence type="ECO:0000259" key="4">
    <source>
        <dbReference type="PROSITE" id="PS50042"/>
    </source>
</evidence>
<dbReference type="InterPro" id="IPR012318">
    <property type="entry name" value="HTH_CRP"/>
</dbReference>
<evidence type="ECO:0000256" key="3">
    <source>
        <dbReference type="ARBA" id="ARBA00023163"/>
    </source>
</evidence>
<dbReference type="InterPro" id="IPR036388">
    <property type="entry name" value="WH-like_DNA-bd_sf"/>
</dbReference>
<name>A0A5B2WB20_9PSEU</name>
<dbReference type="Proteomes" id="UP000323454">
    <property type="component" value="Unassembled WGS sequence"/>
</dbReference>
<keyword evidence="3" id="KW-0804">Transcription</keyword>
<dbReference type="GO" id="GO:0003677">
    <property type="term" value="F:DNA binding"/>
    <property type="evidence" value="ECO:0007669"/>
    <property type="project" value="UniProtKB-KW"/>
</dbReference>
<dbReference type="PANTHER" id="PTHR24567:SF68">
    <property type="entry name" value="DNA-BINDING TRANSCRIPTIONAL DUAL REGULATOR CRP"/>
    <property type="match status" value="1"/>
</dbReference>
<dbReference type="AlphaFoldDB" id="A0A5B2WB20"/>
<protein>
    <submittedName>
        <fullName evidence="6">Crp/Fnr family transcriptional regulator</fullName>
    </submittedName>
</protein>